<dbReference type="InterPro" id="IPR052021">
    <property type="entry name" value="Type-I_RS_S_subunit"/>
</dbReference>
<dbReference type="InterPro" id="IPR044946">
    <property type="entry name" value="Restrct_endonuc_typeI_TRD_sf"/>
</dbReference>
<evidence type="ECO:0000256" key="3">
    <source>
        <dbReference type="ARBA" id="ARBA00023125"/>
    </source>
</evidence>
<dbReference type="AlphaFoldDB" id="T1B885"/>
<dbReference type="Pfam" id="PF01420">
    <property type="entry name" value="Methylase_S"/>
    <property type="match status" value="1"/>
</dbReference>
<evidence type="ECO:0000256" key="1">
    <source>
        <dbReference type="ARBA" id="ARBA00010923"/>
    </source>
</evidence>
<proteinExistence type="inferred from homology"/>
<feature type="non-terminal residue" evidence="5">
    <location>
        <position position="158"/>
    </location>
</feature>
<dbReference type="SUPFAM" id="SSF116734">
    <property type="entry name" value="DNA methylase specificity domain"/>
    <property type="match status" value="1"/>
</dbReference>
<dbReference type="InterPro" id="IPR000055">
    <property type="entry name" value="Restrct_endonuc_typeI_TRD"/>
</dbReference>
<reference evidence="5" key="2">
    <citation type="journal article" date="2014" name="ISME J.">
        <title>Microbial stratification in low pH oxic and suboxic macroscopic growths along an acid mine drainage.</title>
        <authorList>
            <person name="Mendez-Garcia C."/>
            <person name="Mesa V."/>
            <person name="Sprenger R.R."/>
            <person name="Richter M."/>
            <person name="Diez M.S."/>
            <person name="Solano J."/>
            <person name="Bargiela R."/>
            <person name="Golyshina O.V."/>
            <person name="Manteca A."/>
            <person name="Ramos J.L."/>
            <person name="Gallego J.R."/>
            <person name="Llorente I."/>
            <person name="Martins Dos Santos V.A."/>
            <person name="Jensen O.N."/>
            <person name="Pelaez A.I."/>
            <person name="Sanchez J."/>
            <person name="Ferrer M."/>
        </authorList>
    </citation>
    <scope>NUCLEOTIDE SEQUENCE</scope>
</reference>
<keyword evidence="2" id="KW-0680">Restriction system</keyword>
<comment type="similarity">
    <text evidence="1">Belongs to the type-I restriction system S methylase family.</text>
</comment>
<dbReference type="Gene3D" id="3.90.220.20">
    <property type="entry name" value="DNA methylase specificity domains"/>
    <property type="match status" value="1"/>
</dbReference>
<protein>
    <submittedName>
        <fullName evidence="5">Type I restriction-modification system, S subunit</fullName>
    </submittedName>
</protein>
<reference evidence="5" key="1">
    <citation type="submission" date="2013-08" db="EMBL/GenBank/DDBJ databases">
        <authorList>
            <person name="Mendez C."/>
            <person name="Richter M."/>
            <person name="Ferrer M."/>
            <person name="Sanchez J."/>
        </authorList>
    </citation>
    <scope>NUCLEOTIDE SEQUENCE</scope>
</reference>
<comment type="caution">
    <text evidence="5">The sequence shown here is derived from an EMBL/GenBank/DDBJ whole genome shotgun (WGS) entry which is preliminary data.</text>
</comment>
<dbReference type="GO" id="GO:0003677">
    <property type="term" value="F:DNA binding"/>
    <property type="evidence" value="ECO:0007669"/>
    <property type="project" value="UniProtKB-KW"/>
</dbReference>
<dbReference type="GO" id="GO:0009307">
    <property type="term" value="P:DNA restriction-modification system"/>
    <property type="evidence" value="ECO:0007669"/>
    <property type="project" value="UniProtKB-KW"/>
</dbReference>
<name>T1B885_9ZZZZ</name>
<gene>
    <name evidence="5" type="ORF">B2A_01293</name>
</gene>
<evidence type="ECO:0000256" key="2">
    <source>
        <dbReference type="ARBA" id="ARBA00022747"/>
    </source>
</evidence>
<dbReference type="PANTHER" id="PTHR30408">
    <property type="entry name" value="TYPE-1 RESTRICTION ENZYME ECOKI SPECIFICITY PROTEIN"/>
    <property type="match status" value="1"/>
</dbReference>
<evidence type="ECO:0000259" key="4">
    <source>
        <dbReference type="Pfam" id="PF01420"/>
    </source>
</evidence>
<sequence length="158" mass="17519">LTIPVGPEARRLRFLFETKSGATPTSGVEEYWDGDINWVTPEDLGKLSDRYVRETRRRITEEGYKNSGVGLAPPGSIVLSKRAPIGQTAILGVPSTCNQGCFLLTKLDGVDERFYYYAMIHLRPALEALGRGSTFMELSADDLRSVPMPFPSEANQHL</sequence>
<accession>T1B885</accession>
<feature type="domain" description="Type I restriction modification DNA specificity" evidence="4">
    <location>
        <begin position="8"/>
        <end position="157"/>
    </location>
</feature>
<keyword evidence="3" id="KW-0238">DNA-binding</keyword>
<evidence type="ECO:0000313" key="5">
    <source>
        <dbReference type="EMBL" id="EQD66087.1"/>
    </source>
</evidence>
<feature type="non-terminal residue" evidence="5">
    <location>
        <position position="1"/>
    </location>
</feature>
<organism evidence="5">
    <name type="scientific">mine drainage metagenome</name>
    <dbReference type="NCBI Taxonomy" id="410659"/>
    <lineage>
        <taxon>unclassified sequences</taxon>
        <taxon>metagenomes</taxon>
        <taxon>ecological metagenomes</taxon>
    </lineage>
</organism>
<dbReference type="EMBL" id="AUZZ01000962">
    <property type="protein sequence ID" value="EQD66087.1"/>
    <property type="molecule type" value="Genomic_DNA"/>
</dbReference>
<dbReference type="PANTHER" id="PTHR30408:SF12">
    <property type="entry name" value="TYPE I RESTRICTION ENZYME MJAVIII SPECIFICITY SUBUNIT"/>
    <property type="match status" value="1"/>
</dbReference>